<dbReference type="PROSITE" id="PS01081">
    <property type="entry name" value="HTH_TETR_1"/>
    <property type="match status" value="1"/>
</dbReference>
<dbReference type="EMBL" id="CP026952">
    <property type="protein sequence ID" value="AWB91280.1"/>
    <property type="molecule type" value="Genomic_DNA"/>
</dbReference>
<dbReference type="InterPro" id="IPR001647">
    <property type="entry name" value="HTH_TetR"/>
</dbReference>
<proteinExistence type="predicted"/>
<dbReference type="InterPro" id="IPR009057">
    <property type="entry name" value="Homeodomain-like_sf"/>
</dbReference>
<accession>A0A5F2EQI5</accession>
<name>A0A2S0WJ65_9ACTN</name>
<evidence type="ECO:0000313" key="5">
    <source>
        <dbReference type="Proteomes" id="UP000244384"/>
    </source>
</evidence>
<evidence type="ECO:0000313" key="4">
    <source>
        <dbReference type="EMBL" id="AWB91280.1"/>
    </source>
</evidence>
<sequence>MREPAGPSAGRRRHSGRKGDAREAAILDAAEELLAREGFDHMTVEGIAKGAGITRGALYFYFGSKQDVLTALVARTLLSMASAADRAASTMEDDAATIVQTSLRSTETSWREHGRVMQAAVDLGPLVPEIGSLWKATVDTYIDSMTAVLERAGAPDARHLATALCWMTERTYYWSHVESQAEHLGDVTATCHVVWMSALAAR</sequence>
<dbReference type="Gene3D" id="1.10.10.60">
    <property type="entry name" value="Homeodomain-like"/>
    <property type="match status" value="1"/>
</dbReference>
<dbReference type="Gene3D" id="1.10.357.10">
    <property type="entry name" value="Tetracycline Repressor, domain 2"/>
    <property type="match status" value="1"/>
</dbReference>
<dbReference type="OrthoDB" id="5242520at2"/>
<organism evidence="4 5">
    <name type="scientific">Aeromicrobium chenweiae</name>
    <dbReference type="NCBI Taxonomy" id="2079793"/>
    <lineage>
        <taxon>Bacteria</taxon>
        <taxon>Bacillati</taxon>
        <taxon>Actinomycetota</taxon>
        <taxon>Actinomycetes</taxon>
        <taxon>Propionibacteriales</taxon>
        <taxon>Nocardioidaceae</taxon>
        <taxon>Aeromicrobium</taxon>
    </lineage>
</organism>
<dbReference type="FunFam" id="1.10.10.60:FF:000141">
    <property type="entry name" value="TetR family transcriptional regulator"/>
    <property type="match status" value="1"/>
</dbReference>
<evidence type="ECO:0000256" key="2">
    <source>
        <dbReference type="ARBA" id="ARBA00023125"/>
    </source>
</evidence>
<keyword evidence="3" id="KW-0804">Transcription</keyword>
<accession>A0A2S0WJ65</accession>
<reference evidence="5" key="1">
    <citation type="submission" date="2018-01" db="EMBL/GenBank/DDBJ databases">
        <authorList>
            <person name="Li J."/>
        </authorList>
    </citation>
    <scope>NUCLEOTIDE SEQUENCE [LARGE SCALE GENOMIC DNA]</scope>
    <source>
        <strain evidence="5">592</strain>
    </source>
</reference>
<dbReference type="InterPro" id="IPR050109">
    <property type="entry name" value="HTH-type_TetR-like_transc_reg"/>
</dbReference>
<dbReference type="SUPFAM" id="SSF48498">
    <property type="entry name" value="Tetracyclin repressor-like, C-terminal domain"/>
    <property type="match status" value="1"/>
</dbReference>
<dbReference type="PANTHER" id="PTHR30055:SF184">
    <property type="entry name" value="HTH-TYPE TRANSCRIPTIONAL REGULATOR ETHR"/>
    <property type="match status" value="1"/>
</dbReference>
<keyword evidence="2" id="KW-0238">DNA-binding</keyword>
<dbReference type="Pfam" id="PF21313">
    <property type="entry name" value="EthR_C"/>
    <property type="match status" value="1"/>
</dbReference>
<dbReference type="InterPro" id="IPR023772">
    <property type="entry name" value="DNA-bd_HTH_TetR-type_CS"/>
</dbReference>
<dbReference type="InterPro" id="IPR036271">
    <property type="entry name" value="Tet_transcr_reg_TetR-rel_C_sf"/>
</dbReference>
<dbReference type="Proteomes" id="UP000244384">
    <property type="component" value="Chromosome"/>
</dbReference>
<keyword evidence="5" id="KW-1185">Reference proteome</keyword>
<keyword evidence="1" id="KW-0805">Transcription regulation</keyword>
<gene>
    <name evidence="4" type="ORF">C3E78_03055</name>
</gene>
<dbReference type="PRINTS" id="PR00455">
    <property type="entry name" value="HTHTETR"/>
</dbReference>
<evidence type="ECO:0000256" key="1">
    <source>
        <dbReference type="ARBA" id="ARBA00023015"/>
    </source>
</evidence>
<dbReference type="KEGG" id="aez:C3E78_03055"/>
<protein>
    <submittedName>
        <fullName evidence="4">TetR/AcrR family transcriptional regulator</fullName>
    </submittedName>
</protein>
<dbReference type="PROSITE" id="PS50977">
    <property type="entry name" value="HTH_TETR_2"/>
    <property type="match status" value="1"/>
</dbReference>
<dbReference type="RefSeq" id="WP_108576926.1">
    <property type="nucleotide sequence ID" value="NZ_CP026952.1"/>
</dbReference>
<evidence type="ECO:0000256" key="3">
    <source>
        <dbReference type="ARBA" id="ARBA00023163"/>
    </source>
</evidence>
<dbReference type="PANTHER" id="PTHR30055">
    <property type="entry name" value="HTH-TYPE TRANSCRIPTIONAL REGULATOR RUTR"/>
    <property type="match status" value="1"/>
</dbReference>
<dbReference type="Pfam" id="PF00440">
    <property type="entry name" value="TetR_N"/>
    <property type="match status" value="1"/>
</dbReference>
<dbReference type="InterPro" id="IPR049397">
    <property type="entry name" value="EthR_C"/>
</dbReference>
<dbReference type="AlphaFoldDB" id="A0A2S0WJ65"/>
<dbReference type="GO" id="GO:0045892">
    <property type="term" value="P:negative regulation of DNA-templated transcription"/>
    <property type="evidence" value="ECO:0007669"/>
    <property type="project" value="UniProtKB-ARBA"/>
</dbReference>
<dbReference type="GO" id="GO:0003700">
    <property type="term" value="F:DNA-binding transcription factor activity"/>
    <property type="evidence" value="ECO:0007669"/>
    <property type="project" value="TreeGrafter"/>
</dbReference>
<dbReference type="GO" id="GO:0000976">
    <property type="term" value="F:transcription cis-regulatory region binding"/>
    <property type="evidence" value="ECO:0007669"/>
    <property type="project" value="TreeGrafter"/>
</dbReference>
<dbReference type="SUPFAM" id="SSF46689">
    <property type="entry name" value="Homeodomain-like"/>
    <property type="match status" value="1"/>
</dbReference>